<evidence type="ECO:0000313" key="1">
    <source>
        <dbReference type="EMBL" id="MDF0591816.1"/>
    </source>
</evidence>
<reference evidence="1 2" key="1">
    <citation type="submission" date="2023-03" db="EMBL/GenBank/DDBJ databases">
        <title>WGS of Methanotrichaceae archaeon Mx.</title>
        <authorList>
            <person name="Sorokin D.Y."/>
            <person name="Merkel A.Y."/>
        </authorList>
    </citation>
    <scope>NUCLEOTIDE SEQUENCE [LARGE SCALE GENOMIC DNA]</scope>
    <source>
        <strain evidence="1 2">Mx</strain>
    </source>
</reference>
<gene>
    <name evidence="1" type="ORF">P0O15_11680</name>
</gene>
<evidence type="ECO:0000313" key="2">
    <source>
        <dbReference type="Proteomes" id="UP001220010"/>
    </source>
</evidence>
<name>A0ABT5XAY2_9EURY</name>
<accession>A0ABT5XAY2</accession>
<dbReference type="EMBL" id="JARFPK010000067">
    <property type="protein sequence ID" value="MDF0591816.1"/>
    <property type="molecule type" value="Genomic_DNA"/>
</dbReference>
<organism evidence="1 2">
    <name type="scientific">Candidatus Methanocrinis natronophilus</name>
    <dbReference type="NCBI Taxonomy" id="3033396"/>
    <lineage>
        <taxon>Archaea</taxon>
        <taxon>Methanobacteriati</taxon>
        <taxon>Methanobacteriota</taxon>
        <taxon>Stenosarchaea group</taxon>
        <taxon>Methanomicrobia</taxon>
        <taxon>Methanotrichales</taxon>
        <taxon>Methanotrichaceae</taxon>
        <taxon>Methanocrinis</taxon>
    </lineage>
</organism>
<dbReference type="Proteomes" id="UP001220010">
    <property type="component" value="Unassembled WGS sequence"/>
</dbReference>
<proteinExistence type="predicted"/>
<sequence>MAPKDGSRNHGLEHASDSWGQFSDEFIAEVLAASEECKMGKCRRYETAADLLAPLDAGS</sequence>
<comment type="caution">
    <text evidence="1">The sequence shown here is derived from an EMBL/GenBank/DDBJ whole genome shotgun (WGS) entry which is preliminary data.</text>
</comment>
<keyword evidence="2" id="KW-1185">Reference proteome</keyword>
<protein>
    <submittedName>
        <fullName evidence="1">Uncharacterized protein</fullName>
    </submittedName>
</protein>